<dbReference type="AlphaFoldDB" id="A0A1D2MX17"/>
<dbReference type="GO" id="GO:0005524">
    <property type="term" value="F:ATP binding"/>
    <property type="evidence" value="ECO:0007669"/>
    <property type="project" value="UniProtKB-UniRule"/>
</dbReference>
<dbReference type="GO" id="GO:0005886">
    <property type="term" value="C:plasma membrane"/>
    <property type="evidence" value="ECO:0007669"/>
    <property type="project" value="TreeGrafter"/>
</dbReference>
<dbReference type="PANTHER" id="PTHR24416">
    <property type="entry name" value="TYROSINE-PROTEIN KINASE RECEPTOR"/>
    <property type="match status" value="1"/>
</dbReference>
<evidence type="ECO:0000259" key="12">
    <source>
        <dbReference type="PROSITE" id="PS50011"/>
    </source>
</evidence>
<dbReference type="InterPro" id="IPR000719">
    <property type="entry name" value="Prot_kinase_dom"/>
</dbReference>
<dbReference type="GO" id="GO:0012505">
    <property type="term" value="C:endomembrane system"/>
    <property type="evidence" value="ECO:0007669"/>
    <property type="project" value="UniProtKB-SubCell"/>
</dbReference>
<dbReference type="PROSITE" id="PS50011">
    <property type="entry name" value="PROTEIN_KINASE_DOM"/>
    <property type="match status" value="1"/>
</dbReference>
<dbReference type="PROSITE" id="PS00107">
    <property type="entry name" value="PROTEIN_KINASE_ATP"/>
    <property type="match status" value="1"/>
</dbReference>
<keyword evidence="7 11" id="KW-0472">Membrane</keyword>
<dbReference type="GO" id="GO:0051130">
    <property type="term" value="P:positive regulation of cellular component organization"/>
    <property type="evidence" value="ECO:0007669"/>
    <property type="project" value="UniProtKB-ARBA"/>
</dbReference>
<evidence type="ECO:0000256" key="2">
    <source>
        <dbReference type="ARBA" id="ARBA00004308"/>
    </source>
</evidence>
<keyword evidence="13" id="KW-0675">Receptor</keyword>
<dbReference type="CDD" id="cd00192">
    <property type="entry name" value="PTKc"/>
    <property type="match status" value="1"/>
</dbReference>
<feature type="transmembrane region" description="Helical" evidence="11">
    <location>
        <begin position="365"/>
        <end position="388"/>
    </location>
</feature>
<dbReference type="GO" id="GO:0048468">
    <property type="term" value="P:cell development"/>
    <property type="evidence" value="ECO:0007669"/>
    <property type="project" value="UniProtKB-ARBA"/>
</dbReference>
<evidence type="ECO:0000313" key="13">
    <source>
        <dbReference type="EMBL" id="ODM97471.1"/>
    </source>
</evidence>
<comment type="subcellular location">
    <subcellularLocation>
        <location evidence="2">Endomembrane system</location>
    </subcellularLocation>
    <subcellularLocation>
        <location evidence="1">Membrane</location>
        <topology evidence="1">Single-pass membrane protein</topology>
    </subcellularLocation>
</comment>
<keyword evidence="11" id="KW-0812">Transmembrane</keyword>
<dbReference type="InterPro" id="IPR050122">
    <property type="entry name" value="RTK"/>
</dbReference>
<evidence type="ECO:0000256" key="3">
    <source>
        <dbReference type="ARBA" id="ARBA00022679"/>
    </source>
</evidence>
<feature type="binding site" evidence="10">
    <location>
        <position position="504"/>
    </location>
    <ligand>
        <name>ATP</name>
        <dbReference type="ChEBI" id="CHEBI:30616"/>
    </ligand>
</feature>
<evidence type="ECO:0000256" key="7">
    <source>
        <dbReference type="ARBA" id="ARBA00023136"/>
    </source>
</evidence>
<evidence type="ECO:0000256" key="10">
    <source>
        <dbReference type="PROSITE-ProRule" id="PRU10141"/>
    </source>
</evidence>
<dbReference type="GO" id="GO:0004714">
    <property type="term" value="F:transmembrane receptor protein tyrosine kinase activity"/>
    <property type="evidence" value="ECO:0007669"/>
    <property type="project" value="UniProtKB-EC"/>
</dbReference>
<reference evidence="13 14" key="1">
    <citation type="journal article" date="2016" name="Genome Biol. Evol.">
        <title>Gene Family Evolution Reflects Adaptation to Soil Environmental Stressors in the Genome of the Collembolan Orchesella cincta.</title>
        <authorList>
            <person name="Faddeeva-Vakhrusheva A."/>
            <person name="Derks M.F."/>
            <person name="Anvar S.Y."/>
            <person name="Agamennone V."/>
            <person name="Suring W."/>
            <person name="Smit S."/>
            <person name="van Straalen N.M."/>
            <person name="Roelofs D."/>
        </authorList>
    </citation>
    <scope>NUCLEOTIDE SEQUENCE [LARGE SCALE GENOMIC DNA]</scope>
    <source>
        <tissue evidence="13">Mixed pool</tissue>
    </source>
</reference>
<evidence type="ECO:0000313" key="14">
    <source>
        <dbReference type="Proteomes" id="UP000094527"/>
    </source>
</evidence>
<evidence type="ECO:0000256" key="1">
    <source>
        <dbReference type="ARBA" id="ARBA00004167"/>
    </source>
</evidence>
<comment type="caution">
    <text evidence="13">The sequence shown here is derived from an EMBL/GenBank/DDBJ whole genome shotgun (WGS) entry which is preliminary data.</text>
</comment>
<name>A0A1D2MX17_ORCCI</name>
<dbReference type="InterPro" id="IPR017441">
    <property type="entry name" value="Protein_kinase_ATP_BS"/>
</dbReference>
<comment type="catalytic activity">
    <reaction evidence="9">
        <text>L-tyrosyl-[protein] + ATP = O-phospho-L-tyrosyl-[protein] + ADP + H(+)</text>
        <dbReference type="Rhea" id="RHEA:10596"/>
        <dbReference type="Rhea" id="RHEA-COMP:10136"/>
        <dbReference type="Rhea" id="RHEA-COMP:20101"/>
        <dbReference type="ChEBI" id="CHEBI:15378"/>
        <dbReference type="ChEBI" id="CHEBI:30616"/>
        <dbReference type="ChEBI" id="CHEBI:46858"/>
        <dbReference type="ChEBI" id="CHEBI:61978"/>
        <dbReference type="ChEBI" id="CHEBI:456216"/>
        <dbReference type="EC" id="2.7.10.1"/>
    </reaction>
</comment>
<evidence type="ECO:0000256" key="5">
    <source>
        <dbReference type="ARBA" id="ARBA00022777"/>
    </source>
</evidence>
<dbReference type="GO" id="GO:0007169">
    <property type="term" value="P:cell surface receptor protein tyrosine kinase signaling pathway"/>
    <property type="evidence" value="ECO:0007669"/>
    <property type="project" value="TreeGrafter"/>
</dbReference>
<evidence type="ECO:0000256" key="6">
    <source>
        <dbReference type="ARBA" id="ARBA00022840"/>
    </source>
</evidence>
<gene>
    <name evidence="13" type="ORF">Ocin01_09207</name>
</gene>
<dbReference type="GO" id="GO:0030182">
    <property type="term" value="P:neuron differentiation"/>
    <property type="evidence" value="ECO:0007669"/>
    <property type="project" value="UniProtKB-ARBA"/>
</dbReference>
<keyword evidence="14" id="KW-1185">Reference proteome</keyword>
<sequence length="801" mass="90892">MILAVTTTFIGFRTLAYDIELYVDSVNDCNGNTRVSDDPKVITITSNGCTNLPNEFIGRVTGAKVNQNCTQFYDEPGCIGNSIQLSSLSPSQDNFEAWNFKNQSKSVGTCEDPCIPEEGRSVPIYEANRIIEVTLYEGDAYQGRMHTFNISGCMHLNKTYRYKKTLKSVKIPKGECVLAFLSDEEVLPNGNTEEDCIAGKDALNRSNVLEFRHGMPNLHYLPSWASFFPQNKYVKAISPCQCKPFNDSSFNSDVGNYIMFFEHSNFNGENCLDFSNTNYREWEGTPMSMNVSTGSCVEMYTDHNCLGSAHLEVTSQMEAKYLSDLFSFDRRIRSLRVCNKVVEEATKDDGLIVKESSINILKSPLMYSLLPVACICASLAFVLTWFLVRNRRQTKNLYKTLQEKLTEKEIDEFLQGLGLHLEDGYEEKESICENNEAINTEDDPIIPKLSSDLLAQNQPYNYQLEIPLTQLKFDAKYLIGSGEYGNVFKGTLEKSDEPIPVAIKTTKSNSNTQYLRALLKEVKVMMYVGHHSKIVALIGCSTVNLRRYERELFIVLEYCEKGSLENFLKANRSHFVNFVQRGQLQVQQGDPDSDYNLQSQPSNLSYVQVLPILDSLTQRKCSTMPAFDIRQLVTWTIEIADGMEYLAMKKVIHGDLSARNILLTSDLTAKVSDFGLSRKIYCYSQYTRNGEEPLPWRWLALESLKNLEFSTASDVWSFGILLWEIFTLGEQPYPGVSSLTNNFILNLEQGLRPVLPSFATCDIYNIMSCCWHENPSQRPTFTRLNLCLQEVQDLCESQLSS</sequence>
<organism evidence="13 14">
    <name type="scientific">Orchesella cincta</name>
    <name type="common">Springtail</name>
    <name type="synonym">Podura cincta</name>
    <dbReference type="NCBI Taxonomy" id="48709"/>
    <lineage>
        <taxon>Eukaryota</taxon>
        <taxon>Metazoa</taxon>
        <taxon>Ecdysozoa</taxon>
        <taxon>Arthropoda</taxon>
        <taxon>Hexapoda</taxon>
        <taxon>Collembola</taxon>
        <taxon>Entomobryomorpha</taxon>
        <taxon>Entomobryoidea</taxon>
        <taxon>Orchesellidae</taxon>
        <taxon>Orchesellinae</taxon>
        <taxon>Orchesella</taxon>
    </lineage>
</organism>
<dbReference type="InterPro" id="IPR008266">
    <property type="entry name" value="Tyr_kinase_AS"/>
</dbReference>
<dbReference type="SUPFAM" id="SSF56112">
    <property type="entry name" value="Protein kinase-like (PK-like)"/>
    <property type="match status" value="1"/>
</dbReference>
<dbReference type="FunFam" id="1.10.510.10:FF:001512">
    <property type="entry name" value="Receptor tyrosine-protein kinase erbB-2"/>
    <property type="match status" value="1"/>
</dbReference>
<feature type="domain" description="Protein kinase" evidence="12">
    <location>
        <begin position="473"/>
        <end position="788"/>
    </location>
</feature>
<dbReference type="Gene3D" id="1.10.510.10">
    <property type="entry name" value="Transferase(Phosphotransferase) domain 1"/>
    <property type="match status" value="1"/>
</dbReference>
<dbReference type="Gene3D" id="3.30.200.20">
    <property type="entry name" value="Phosphorylase Kinase, domain 1"/>
    <property type="match status" value="1"/>
</dbReference>
<dbReference type="GO" id="GO:0043235">
    <property type="term" value="C:receptor complex"/>
    <property type="evidence" value="ECO:0007669"/>
    <property type="project" value="TreeGrafter"/>
</dbReference>
<protein>
    <submittedName>
        <fullName evidence="13">Vascular endothelial growth factor receptor 2</fullName>
    </submittedName>
</protein>
<evidence type="ECO:0000256" key="9">
    <source>
        <dbReference type="ARBA" id="ARBA00051243"/>
    </source>
</evidence>
<dbReference type="InterPro" id="IPR001245">
    <property type="entry name" value="Ser-Thr/Tyr_kinase_cat_dom"/>
</dbReference>
<keyword evidence="11" id="KW-1133">Transmembrane helix</keyword>
<dbReference type="EMBL" id="LJIJ01000439">
    <property type="protein sequence ID" value="ODM97471.1"/>
    <property type="molecule type" value="Genomic_DNA"/>
</dbReference>
<accession>A0A1D2MX17</accession>
<keyword evidence="3" id="KW-0808">Transferase</keyword>
<dbReference type="GO" id="GO:0050793">
    <property type="term" value="P:regulation of developmental process"/>
    <property type="evidence" value="ECO:0007669"/>
    <property type="project" value="UniProtKB-ARBA"/>
</dbReference>
<evidence type="ECO:0000256" key="8">
    <source>
        <dbReference type="ARBA" id="ARBA00023137"/>
    </source>
</evidence>
<dbReference type="PROSITE" id="PS00109">
    <property type="entry name" value="PROTEIN_KINASE_TYR"/>
    <property type="match status" value="1"/>
</dbReference>
<dbReference type="Gene3D" id="2.60.20.10">
    <property type="entry name" value="Crystallins"/>
    <property type="match status" value="1"/>
</dbReference>
<dbReference type="STRING" id="48709.A0A1D2MX17"/>
<keyword evidence="5" id="KW-0418">Kinase</keyword>
<dbReference type="Pfam" id="PF07714">
    <property type="entry name" value="PK_Tyr_Ser-Thr"/>
    <property type="match status" value="1"/>
</dbReference>
<dbReference type="InterPro" id="IPR011009">
    <property type="entry name" value="Kinase-like_dom_sf"/>
</dbReference>
<keyword evidence="6 10" id="KW-0067">ATP-binding</keyword>
<dbReference type="PANTHER" id="PTHR24416:SF600">
    <property type="entry name" value="PDGF- AND VEGF-RECEPTOR RELATED, ISOFORM J"/>
    <property type="match status" value="1"/>
</dbReference>
<dbReference type="OrthoDB" id="6077854at2759"/>
<keyword evidence="4 10" id="KW-0547">Nucleotide-binding</keyword>
<evidence type="ECO:0000256" key="11">
    <source>
        <dbReference type="SAM" id="Phobius"/>
    </source>
</evidence>
<evidence type="ECO:0000256" key="4">
    <source>
        <dbReference type="ARBA" id="ARBA00022741"/>
    </source>
</evidence>
<dbReference type="Proteomes" id="UP000094527">
    <property type="component" value="Unassembled WGS sequence"/>
</dbReference>
<keyword evidence="8" id="KW-0829">Tyrosine-protein kinase</keyword>
<proteinExistence type="predicted"/>